<feature type="transmembrane region" description="Helical" evidence="1">
    <location>
        <begin position="135"/>
        <end position="152"/>
    </location>
</feature>
<dbReference type="AlphaFoldDB" id="A0A7W2ER51"/>
<protein>
    <recommendedName>
        <fullName evidence="4">O-antigen ligase</fullName>
    </recommendedName>
</protein>
<name>A0A7W2ER51_9BURK</name>
<keyword evidence="3" id="KW-1185">Reference proteome</keyword>
<evidence type="ECO:0008006" key="4">
    <source>
        <dbReference type="Google" id="ProtNLM"/>
    </source>
</evidence>
<feature type="transmembrane region" description="Helical" evidence="1">
    <location>
        <begin position="158"/>
        <end position="178"/>
    </location>
</feature>
<feature type="transmembrane region" description="Helical" evidence="1">
    <location>
        <begin position="50"/>
        <end position="68"/>
    </location>
</feature>
<organism evidence="2 3">
    <name type="scientific">Rugamonas brunnea</name>
    <dbReference type="NCBI Taxonomy" id="2758569"/>
    <lineage>
        <taxon>Bacteria</taxon>
        <taxon>Pseudomonadati</taxon>
        <taxon>Pseudomonadota</taxon>
        <taxon>Betaproteobacteria</taxon>
        <taxon>Burkholderiales</taxon>
        <taxon>Oxalobacteraceae</taxon>
        <taxon>Telluria group</taxon>
        <taxon>Rugamonas</taxon>
    </lineage>
</organism>
<feature type="transmembrane region" description="Helical" evidence="1">
    <location>
        <begin position="97"/>
        <end position="114"/>
    </location>
</feature>
<proteinExistence type="predicted"/>
<feature type="transmembrane region" description="Helical" evidence="1">
    <location>
        <begin position="416"/>
        <end position="440"/>
    </location>
</feature>
<dbReference type="RefSeq" id="WP_182161442.1">
    <property type="nucleotide sequence ID" value="NZ_JACEZT010000004.1"/>
</dbReference>
<feature type="transmembrane region" description="Helical" evidence="1">
    <location>
        <begin position="235"/>
        <end position="254"/>
    </location>
</feature>
<accession>A0A7W2ER51</accession>
<feature type="transmembrane region" description="Helical" evidence="1">
    <location>
        <begin position="308"/>
        <end position="329"/>
    </location>
</feature>
<keyword evidence="1" id="KW-0812">Transmembrane</keyword>
<gene>
    <name evidence="2" type="ORF">H3H37_08710</name>
</gene>
<keyword evidence="1" id="KW-1133">Transmembrane helix</keyword>
<sequence length="541" mass="59126">MFARFKRKTRAAEGYFERTRAPRAITWVLLAAMMLLALLLGAVIGLSSPVLLTILGGSIFVLLFFILLDSYQMLQAMLVLTFVIQGMAVYFLRNRQAPWVVVGLAVIFLMRAMMDMTFSRRDQAKPVIGRADSGALVALLLFVVCFFVSALLNRAKLAQLVVAIKSTLPMFGVLLALAWMYWQPQRLQRIWTIMVGVMLVQLPVVFYQHFFVSTRRTQASHDAVVGTFGGNPDGGGNSAIMVMFVIGIMAYAMARWDKGLMGRKMMAFICAIGLAIILLGEVKAAFIWLPLASCFVLRQRVMKNVMSFVVYSILGAALCTTIYLTYDALYWGKLIDKHKGVSAKLEAGGGYFFDPRSVNYETGEVGRGASLAIWAGDRLASIPTRLIGYGPGAIKSSSGLGMGPLYKRFAPLHVDVTTMAVLLWDVGLIGTFAYLAILLFGLRAGWRLLVSGRGDPAQQAMLEASVASLIMFLSLTIYNRTLMDDPGAELFFVLCLGCVIQLSRYSPAAVAAPARTAPVAGRPALRGARPAVVRLARPVHG</sequence>
<feature type="transmembrane region" description="Helical" evidence="1">
    <location>
        <begin position="24"/>
        <end position="44"/>
    </location>
</feature>
<reference evidence="2 3" key="1">
    <citation type="submission" date="2020-07" db="EMBL/GenBank/DDBJ databases">
        <title>Novel species isolated from subtropical streams in China.</title>
        <authorList>
            <person name="Lu H."/>
        </authorList>
    </citation>
    <scope>NUCLEOTIDE SEQUENCE [LARGE SCALE GENOMIC DNA]</scope>
    <source>
        <strain evidence="2 3">LX20W</strain>
    </source>
</reference>
<feature type="transmembrane region" description="Helical" evidence="1">
    <location>
        <begin position="266"/>
        <end position="288"/>
    </location>
</feature>
<comment type="caution">
    <text evidence="2">The sequence shown here is derived from an EMBL/GenBank/DDBJ whole genome shotgun (WGS) entry which is preliminary data.</text>
</comment>
<evidence type="ECO:0000313" key="2">
    <source>
        <dbReference type="EMBL" id="MBA5637135.1"/>
    </source>
</evidence>
<dbReference type="Proteomes" id="UP000534388">
    <property type="component" value="Unassembled WGS sequence"/>
</dbReference>
<feature type="transmembrane region" description="Helical" evidence="1">
    <location>
        <begin position="190"/>
        <end position="210"/>
    </location>
</feature>
<dbReference type="EMBL" id="JACEZT010000004">
    <property type="protein sequence ID" value="MBA5637135.1"/>
    <property type="molecule type" value="Genomic_DNA"/>
</dbReference>
<evidence type="ECO:0000313" key="3">
    <source>
        <dbReference type="Proteomes" id="UP000534388"/>
    </source>
</evidence>
<keyword evidence="1" id="KW-0472">Membrane</keyword>
<evidence type="ECO:0000256" key="1">
    <source>
        <dbReference type="SAM" id="Phobius"/>
    </source>
</evidence>